<keyword evidence="2" id="KW-1185">Reference proteome</keyword>
<evidence type="ECO:0000313" key="2">
    <source>
        <dbReference type="Proteomes" id="UP000479710"/>
    </source>
</evidence>
<organism evidence="1 2">
    <name type="scientific">Oryza meyeriana var. granulata</name>
    <dbReference type="NCBI Taxonomy" id="110450"/>
    <lineage>
        <taxon>Eukaryota</taxon>
        <taxon>Viridiplantae</taxon>
        <taxon>Streptophyta</taxon>
        <taxon>Embryophyta</taxon>
        <taxon>Tracheophyta</taxon>
        <taxon>Spermatophyta</taxon>
        <taxon>Magnoliopsida</taxon>
        <taxon>Liliopsida</taxon>
        <taxon>Poales</taxon>
        <taxon>Poaceae</taxon>
        <taxon>BOP clade</taxon>
        <taxon>Oryzoideae</taxon>
        <taxon>Oryzeae</taxon>
        <taxon>Oryzinae</taxon>
        <taxon>Oryza</taxon>
        <taxon>Oryza meyeriana</taxon>
    </lineage>
</organism>
<name>A0A6G1E915_9ORYZ</name>
<dbReference type="AlphaFoldDB" id="A0A6G1E915"/>
<reference evidence="1 2" key="1">
    <citation type="submission" date="2019-11" db="EMBL/GenBank/DDBJ databases">
        <title>Whole genome sequence of Oryza granulata.</title>
        <authorList>
            <person name="Li W."/>
        </authorList>
    </citation>
    <scope>NUCLEOTIDE SEQUENCE [LARGE SCALE GENOMIC DNA]</scope>
    <source>
        <strain evidence="2">cv. Menghai</strain>
        <tissue evidence="1">Leaf</tissue>
    </source>
</reference>
<dbReference type="EMBL" id="SPHZ02000005">
    <property type="protein sequence ID" value="KAF0920952.1"/>
    <property type="molecule type" value="Genomic_DNA"/>
</dbReference>
<protein>
    <submittedName>
        <fullName evidence="1">Uncharacterized protein</fullName>
    </submittedName>
</protein>
<dbReference type="Proteomes" id="UP000479710">
    <property type="component" value="Unassembled WGS sequence"/>
</dbReference>
<comment type="caution">
    <text evidence="1">The sequence shown here is derived from an EMBL/GenBank/DDBJ whole genome shotgun (WGS) entry which is preliminary data.</text>
</comment>
<evidence type="ECO:0000313" key="1">
    <source>
        <dbReference type="EMBL" id="KAF0920952.1"/>
    </source>
</evidence>
<accession>A0A6G1E915</accession>
<proteinExistence type="predicted"/>
<sequence>MPVPIGRTPARTLPCARLPPRQSHTACHMFEAMPSGAMRPTEPRTNNTHARCPHMHCTVRIPPVIAVVPHRRLALLRTPRHPTTNPVSFLPYVCVAPSRYTWFTTCLHSLNP</sequence>
<gene>
    <name evidence="1" type="ORF">E2562_037800</name>
</gene>